<accession>A0A654CUC6</accession>
<dbReference type="Proteomes" id="UP000432350">
    <property type="component" value="Unassembled WGS sequence"/>
</dbReference>
<dbReference type="InterPro" id="IPR041662">
    <property type="entry name" value="SusD-like_2"/>
</dbReference>
<feature type="signal peptide" evidence="1">
    <location>
        <begin position="1"/>
        <end position="23"/>
    </location>
</feature>
<gene>
    <name evidence="2" type="ORF">SPHINGO8BC_51240</name>
</gene>
<dbReference type="Pfam" id="PF12771">
    <property type="entry name" value="SusD-like_2"/>
    <property type="match status" value="1"/>
</dbReference>
<organism evidence="2 3">
    <name type="scientific">Sphingobacterium multivorum</name>
    <dbReference type="NCBI Taxonomy" id="28454"/>
    <lineage>
        <taxon>Bacteria</taxon>
        <taxon>Pseudomonadati</taxon>
        <taxon>Bacteroidota</taxon>
        <taxon>Sphingobacteriia</taxon>
        <taxon>Sphingobacteriales</taxon>
        <taxon>Sphingobacteriaceae</taxon>
        <taxon>Sphingobacterium</taxon>
    </lineage>
</organism>
<feature type="chain" id="PRO_5025060664" description="SusD/RagB family nutrient-binding outer membrane lipoprotein" evidence="1">
    <location>
        <begin position="24"/>
        <end position="535"/>
    </location>
</feature>
<dbReference type="AlphaFoldDB" id="A0A654CUC6"/>
<evidence type="ECO:0008006" key="4">
    <source>
        <dbReference type="Google" id="ProtNLM"/>
    </source>
</evidence>
<keyword evidence="1" id="KW-0732">Signal</keyword>
<protein>
    <recommendedName>
        <fullName evidence="4">SusD/RagB family nutrient-binding outer membrane lipoprotein</fullName>
    </recommendedName>
</protein>
<name>A0A654CUC6_SPHMU</name>
<evidence type="ECO:0000313" key="3">
    <source>
        <dbReference type="Proteomes" id="UP000432350"/>
    </source>
</evidence>
<dbReference type="Gene3D" id="1.25.40.390">
    <property type="match status" value="1"/>
</dbReference>
<proteinExistence type="predicted"/>
<reference evidence="2 3" key="1">
    <citation type="submission" date="2019-10" db="EMBL/GenBank/DDBJ databases">
        <authorList>
            <person name="Karimi E."/>
        </authorList>
    </citation>
    <scope>NUCLEOTIDE SEQUENCE [LARGE SCALE GENOMIC DNA]</scope>
    <source>
        <strain evidence="2">Sphingobacterium sp. 8BC</strain>
    </source>
</reference>
<dbReference type="InterPro" id="IPR011990">
    <property type="entry name" value="TPR-like_helical_dom_sf"/>
</dbReference>
<dbReference type="EMBL" id="CABWMV010000024">
    <property type="protein sequence ID" value="VXC97084.1"/>
    <property type="molecule type" value="Genomic_DNA"/>
</dbReference>
<dbReference type="SUPFAM" id="SSF48452">
    <property type="entry name" value="TPR-like"/>
    <property type="match status" value="1"/>
</dbReference>
<sequence>MQTIMKRYIKPVFVSLMAATLFMESSCTKDFDKINTDPVAYGKENWDPNYTLSSAQLFYTGSFDFAYDTWRGNLIYSSTMMQGLSTVVSYWAGDKYMLNESYTAAYWGTGTVGAYIEQVRNIVDVVEFTKDKPKYANLHNVARIWKALIFARLTDLYGDVPYSEAGLGFYTKVYKPKYDKQQDIYTDLLKELEAATAALKDDGDKVTGDVIYKGDIAKWRKFGNSLLLRTAMRLVKVDEAKAKEYVQKAAGKTMDSNADNAFILHDESGSRVTQNRNSQVLLGDGGQENYYVKWSKTFIDYLKSNNDPRLQKVAVTKLYLSEKDKGQNGSFITDPTKQKGMPNGKDLGSNAQYNISSDPSYTTFAEYSSPNPNMIKRTGATFILTYGESELLLAEAAQRWGIGGSASDHYKKGVKASITYLNQYDGSLAISDADAETYLAANPFNAADALKQINTQYWAHTITMMDFYETWSNWRRSGYPALTPVNYPGNATSGTIPRRFPYPSTEAAINGENYRAASAAVPGGDKLSGRVWWDK</sequence>
<evidence type="ECO:0000256" key="1">
    <source>
        <dbReference type="SAM" id="SignalP"/>
    </source>
</evidence>
<evidence type="ECO:0000313" key="2">
    <source>
        <dbReference type="EMBL" id="VXC97084.1"/>
    </source>
</evidence>